<sequence length="51" mass="6068">MRKHAPSFEELVLENKKQLLQDQDALNIIEKRIEERKAKEFDLVTTNKKSN</sequence>
<comment type="caution">
    <text evidence="1">The sequence shown here is derived from an EMBL/GenBank/DDBJ whole genome shotgun (WGS) entry which is preliminary data.</text>
</comment>
<evidence type="ECO:0000313" key="1">
    <source>
        <dbReference type="EMBL" id="MDE5415287.1"/>
    </source>
</evidence>
<dbReference type="Pfam" id="PF13040">
    <property type="entry name" value="Fur_reg_FbpB"/>
    <property type="match status" value="1"/>
</dbReference>
<proteinExistence type="predicted"/>
<keyword evidence="2" id="KW-1185">Reference proteome</keyword>
<dbReference type="RefSeq" id="WP_275119891.1">
    <property type="nucleotide sequence ID" value="NZ_JAOTPO010000014.1"/>
</dbReference>
<gene>
    <name evidence="1" type="ORF">N7Z68_18160</name>
</gene>
<dbReference type="InterPro" id="IPR025004">
    <property type="entry name" value="SenN/SenS"/>
</dbReference>
<dbReference type="Proteomes" id="UP001148125">
    <property type="component" value="Unassembled WGS sequence"/>
</dbReference>
<name>A0ABT5VKL1_9BACI</name>
<reference evidence="1" key="1">
    <citation type="submission" date="2024-05" db="EMBL/GenBank/DDBJ databases">
        <title>Alkalihalobacillus sp. strain MEB203 novel alkaliphilic bacterium from Lonar Lake, India.</title>
        <authorList>
            <person name="Joshi A."/>
            <person name="Thite S."/>
            <person name="Mengade P."/>
        </authorList>
    </citation>
    <scope>NUCLEOTIDE SEQUENCE</scope>
    <source>
        <strain evidence="1">MEB 203</strain>
    </source>
</reference>
<protein>
    <submittedName>
        <fullName evidence="1">FbpB family small basic protein</fullName>
    </submittedName>
</protein>
<organism evidence="1 2">
    <name type="scientific">Alkalihalobacterium chitinilyticum</name>
    <dbReference type="NCBI Taxonomy" id="2980103"/>
    <lineage>
        <taxon>Bacteria</taxon>
        <taxon>Bacillati</taxon>
        <taxon>Bacillota</taxon>
        <taxon>Bacilli</taxon>
        <taxon>Bacillales</taxon>
        <taxon>Bacillaceae</taxon>
        <taxon>Alkalihalobacterium</taxon>
    </lineage>
</organism>
<dbReference type="EMBL" id="JAOTPO010000014">
    <property type="protein sequence ID" value="MDE5415287.1"/>
    <property type="molecule type" value="Genomic_DNA"/>
</dbReference>
<accession>A0ABT5VKL1</accession>
<evidence type="ECO:0000313" key="2">
    <source>
        <dbReference type="Proteomes" id="UP001148125"/>
    </source>
</evidence>